<dbReference type="InterPro" id="IPR011009">
    <property type="entry name" value="Kinase-like_dom_sf"/>
</dbReference>
<dbReference type="InterPro" id="IPR000719">
    <property type="entry name" value="Prot_kinase_dom"/>
</dbReference>
<evidence type="ECO:0000256" key="2">
    <source>
        <dbReference type="ARBA" id="ARBA00022679"/>
    </source>
</evidence>
<protein>
    <submittedName>
        <fullName evidence="8">Protein kinase domain-containing protein</fullName>
    </submittedName>
</protein>
<dbReference type="GO" id="GO:0004674">
    <property type="term" value="F:protein serine/threonine kinase activity"/>
    <property type="evidence" value="ECO:0007669"/>
    <property type="project" value="UniProtKB-KW"/>
</dbReference>
<reference evidence="8 9" key="1">
    <citation type="submission" date="2020-02" db="EMBL/GenBank/DDBJ databases">
        <title>Draft genome sequence of Haematococcus lacustris strain NIES-144.</title>
        <authorList>
            <person name="Morimoto D."/>
            <person name="Nakagawa S."/>
            <person name="Yoshida T."/>
            <person name="Sawayama S."/>
        </authorList>
    </citation>
    <scope>NUCLEOTIDE SEQUENCE [LARGE SCALE GENOMIC DNA]</scope>
    <source>
        <strain evidence="8 9">NIES-144</strain>
    </source>
</reference>
<dbReference type="Pfam" id="PF00069">
    <property type="entry name" value="Pkinase"/>
    <property type="match status" value="1"/>
</dbReference>
<keyword evidence="4 8" id="KW-0418">Kinase</keyword>
<evidence type="ECO:0000313" key="9">
    <source>
        <dbReference type="Proteomes" id="UP000485058"/>
    </source>
</evidence>
<accession>A0A699YGI0</accession>
<feature type="domain" description="Protein kinase" evidence="7">
    <location>
        <begin position="122"/>
        <end position="186"/>
    </location>
</feature>
<dbReference type="Proteomes" id="UP000485058">
    <property type="component" value="Unassembled WGS sequence"/>
</dbReference>
<keyword evidence="6" id="KW-0732">Signal</keyword>
<organism evidence="8 9">
    <name type="scientific">Haematococcus lacustris</name>
    <name type="common">Green alga</name>
    <name type="synonym">Haematococcus pluvialis</name>
    <dbReference type="NCBI Taxonomy" id="44745"/>
    <lineage>
        <taxon>Eukaryota</taxon>
        <taxon>Viridiplantae</taxon>
        <taxon>Chlorophyta</taxon>
        <taxon>core chlorophytes</taxon>
        <taxon>Chlorophyceae</taxon>
        <taxon>CS clade</taxon>
        <taxon>Chlamydomonadales</taxon>
        <taxon>Haematococcaceae</taxon>
        <taxon>Haematococcus</taxon>
    </lineage>
</organism>
<dbReference type="InterPro" id="IPR030616">
    <property type="entry name" value="Aur-like"/>
</dbReference>
<evidence type="ECO:0000256" key="5">
    <source>
        <dbReference type="ARBA" id="ARBA00022840"/>
    </source>
</evidence>
<keyword evidence="3" id="KW-0547">Nucleotide-binding</keyword>
<sequence>MMCPCASTAAAAGLHGVRLQALGAALVLCGLVQQLGEHCRLDPRPWQQPTTCVGCDWVNPPALQCLQAPEVLRCPTKDTPDQFKSPDQLSCICTPTPTTQGQRCSVLPLVDVRPCSTPGAPHYQMGADAWAVGVFAYELVAGESPFKAEQMVDTARNIISVNIHYPAAMSEWARSFISACLKKHPGKYRRGPNGRARNNA</sequence>
<evidence type="ECO:0000256" key="3">
    <source>
        <dbReference type="ARBA" id="ARBA00022741"/>
    </source>
</evidence>
<evidence type="ECO:0000256" key="4">
    <source>
        <dbReference type="ARBA" id="ARBA00022777"/>
    </source>
</evidence>
<feature type="chain" id="PRO_5025624337" evidence="6">
    <location>
        <begin position="20"/>
        <end position="200"/>
    </location>
</feature>
<evidence type="ECO:0000256" key="6">
    <source>
        <dbReference type="SAM" id="SignalP"/>
    </source>
</evidence>
<evidence type="ECO:0000313" key="8">
    <source>
        <dbReference type="EMBL" id="GFH09300.1"/>
    </source>
</evidence>
<gene>
    <name evidence="8" type="ORF">HaLaN_04410</name>
</gene>
<dbReference type="Gene3D" id="1.10.510.10">
    <property type="entry name" value="Transferase(Phosphotransferase) domain 1"/>
    <property type="match status" value="1"/>
</dbReference>
<dbReference type="GO" id="GO:0005524">
    <property type="term" value="F:ATP binding"/>
    <property type="evidence" value="ECO:0007669"/>
    <property type="project" value="UniProtKB-KW"/>
</dbReference>
<evidence type="ECO:0000259" key="7">
    <source>
        <dbReference type="Pfam" id="PF00069"/>
    </source>
</evidence>
<dbReference type="EMBL" id="BLLF01000223">
    <property type="protein sequence ID" value="GFH09300.1"/>
    <property type="molecule type" value="Genomic_DNA"/>
</dbReference>
<feature type="signal peptide" evidence="6">
    <location>
        <begin position="1"/>
        <end position="19"/>
    </location>
</feature>
<keyword evidence="5" id="KW-0067">ATP-binding</keyword>
<dbReference type="SUPFAM" id="SSF56112">
    <property type="entry name" value="Protein kinase-like (PK-like)"/>
    <property type="match status" value="1"/>
</dbReference>
<keyword evidence="1" id="KW-0723">Serine/threonine-protein kinase</keyword>
<evidence type="ECO:0000256" key="1">
    <source>
        <dbReference type="ARBA" id="ARBA00022527"/>
    </source>
</evidence>
<keyword evidence="9" id="KW-1185">Reference proteome</keyword>
<dbReference type="PANTHER" id="PTHR24350">
    <property type="entry name" value="SERINE/THREONINE-PROTEIN KINASE IAL-RELATED"/>
    <property type="match status" value="1"/>
</dbReference>
<comment type="caution">
    <text evidence="8">The sequence shown here is derived from an EMBL/GenBank/DDBJ whole genome shotgun (WGS) entry which is preliminary data.</text>
</comment>
<proteinExistence type="predicted"/>
<keyword evidence="2" id="KW-0808">Transferase</keyword>
<name>A0A699YGI0_HAELA</name>
<dbReference type="AlphaFoldDB" id="A0A699YGI0"/>